<dbReference type="GO" id="GO:0016226">
    <property type="term" value="P:iron-sulfur cluster assembly"/>
    <property type="evidence" value="ECO:0007669"/>
    <property type="project" value="TreeGrafter"/>
</dbReference>
<dbReference type="GO" id="GO:0097361">
    <property type="term" value="C:cytosolic [4Fe-4S] assembly targeting complex"/>
    <property type="evidence" value="ECO:0007669"/>
    <property type="project" value="TreeGrafter"/>
</dbReference>
<dbReference type="PANTHER" id="PTHR19920">
    <property type="entry name" value="WD40 PROTEIN CIAO1"/>
    <property type="match status" value="1"/>
</dbReference>
<comment type="caution">
    <text evidence="2">The sequence shown here is derived from an EMBL/GenBank/DDBJ whole genome shotgun (WGS) entry which is preliminary data.</text>
</comment>
<sequence length="536" mass="64038">MKDYFVQNVNVKSYMSAMQLIEQSQNERREQVSNVIMMSVLQIEKLEKNLNILKQGVIQRLDRLIEICGSWIKNLYQLKEQSKVFQDFVDELDSLINETKVEINLKLLIDQINKINRNQQHKIIDRLERFPDFEEKNDCIEQLKNIDQLYMIIKEEIQSSDDNQNQDRDNLNQQKQDNIEFKLIDDQYKQKDDCQVIVFDKSGSIMISNDNEKIKIWNYNLGKLKLLNTYQIHNNYITCLVYSKQTNSFVSGSDDKTIICWKQKNQQEQQEWIYSNPYQLHTGYVNCLILNQNEDLLFSGGADKSIKVWHSDFNNNQLIYLYSLNEHSRTVLSLSLNQSETLLASCGYQEFIIWTKSFRDKERYEQLKQTVNNGSDQSQILKQHQLPLSDKQQFQISKQKQLISNGCKIQFITDQLFIWVTDDKNTNQILVFEQQDDIFKQSNDKTIQLINNQQCDDYYYFPIVYNQDKQIILIRHKYHIYLINKENDDKFNILASKYCRTKYNYGAMTNDAKYLVLWDKYLKKYLSYEIIIKFKQ</sequence>
<dbReference type="PROSITE" id="PS50294">
    <property type="entry name" value="WD_REPEATS_REGION"/>
    <property type="match status" value="2"/>
</dbReference>
<dbReference type="Pfam" id="PF00400">
    <property type="entry name" value="WD40"/>
    <property type="match status" value="2"/>
</dbReference>
<dbReference type="EMBL" id="CAJJDN010000180">
    <property type="protein sequence ID" value="CAD8127816.1"/>
    <property type="molecule type" value="Genomic_DNA"/>
</dbReference>
<evidence type="ECO:0000256" key="1">
    <source>
        <dbReference type="PROSITE-ProRule" id="PRU00221"/>
    </source>
</evidence>
<gene>
    <name evidence="2" type="ORF">PSON_ATCC_30995.1.T1800037</name>
</gene>
<accession>A0A8S1RHR2</accession>
<organism evidence="2 3">
    <name type="scientific">Paramecium sonneborni</name>
    <dbReference type="NCBI Taxonomy" id="65129"/>
    <lineage>
        <taxon>Eukaryota</taxon>
        <taxon>Sar</taxon>
        <taxon>Alveolata</taxon>
        <taxon>Ciliophora</taxon>
        <taxon>Intramacronucleata</taxon>
        <taxon>Oligohymenophorea</taxon>
        <taxon>Peniculida</taxon>
        <taxon>Parameciidae</taxon>
        <taxon>Paramecium</taxon>
    </lineage>
</organism>
<dbReference type="OrthoDB" id="412867at2759"/>
<feature type="repeat" description="WD" evidence="1">
    <location>
        <begin position="278"/>
        <end position="309"/>
    </location>
</feature>
<proteinExistence type="predicted"/>
<feature type="repeat" description="WD" evidence="1">
    <location>
        <begin position="230"/>
        <end position="271"/>
    </location>
</feature>
<name>A0A8S1RHR2_9CILI</name>
<evidence type="ECO:0000313" key="2">
    <source>
        <dbReference type="EMBL" id="CAD8127816.1"/>
    </source>
</evidence>
<keyword evidence="1" id="KW-0853">WD repeat</keyword>
<dbReference type="PROSITE" id="PS50082">
    <property type="entry name" value="WD_REPEATS_2"/>
    <property type="match status" value="2"/>
</dbReference>
<dbReference type="SMART" id="SM00320">
    <property type="entry name" value="WD40"/>
    <property type="match status" value="4"/>
</dbReference>
<dbReference type="AlphaFoldDB" id="A0A8S1RHR2"/>
<dbReference type="PANTHER" id="PTHR19920:SF0">
    <property type="entry name" value="CYTOSOLIC IRON-SULFUR PROTEIN ASSEMBLY PROTEIN CIAO1-RELATED"/>
    <property type="match status" value="1"/>
</dbReference>
<dbReference type="InterPro" id="IPR001680">
    <property type="entry name" value="WD40_rpt"/>
</dbReference>
<evidence type="ECO:0000313" key="3">
    <source>
        <dbReference type="Proteomes" id="UP000692954"/>
    </source>
</evidence>
<reference evidence="2" key="1">
    <citation type="submission" date="2021-01" db="EMBL/GenBank/DDBJ databases">
        <authorList>
            <consortium name="Genoscope - CEA"/>
            <person name="William W."/>
        </authorList>
    </citation>
    <scope>NUCLEOTIDE SEQUENCE</scope>
</reference>
<dbReference type="Proteomes" id="UP000692954">
    <property type="component" value="Unassembled WGS sequence"/>
</dbReference>
<evidence type="ECO:0008006" key="4">
    <source>
        <dbReference type="Google" id="ProtNLM"/>
    </source>
</evidence>
<protein>
    <recommendedName>
        <fullName evidence="4">WD40-repeat-containing domain</fullName>
    </recommendedName>
</protein>
<keyword evidence="3" id="KW-1185">Reference proteome</keyword>